<name>A0A318S783_9DEIO</name>
<dbReference type="Proteomes" id="UP000248326">
    <property type="component" value="Unassembled WGS sequence"/>
</dbReference>
<accession>A0A318S783</accession>
<feature type="transmembrane region" description="Helical" evidence="1">
    <location>
        <begin position="102"/>
        <end position="127"/>
    </location>
</feature>
<keyword evidence="1" id="KW-0472">Membrane</keyword>
<comment type="caution">
    <text evidence="2">The sequence shown here is derived from an EMBL/GenBank/DDBJ whole genome shotgun (WGS) entry which is preliminary data.</text>
</comment>
<keyword evidence="3" id="KW-1185">Reference proteome</keyword>
<dbReference type="RefSeq" id="WP_110886922.1">
    <property type="nucleotide sequence ID" value="NZ_QJSX01000008.1"/>
</dbReference>
<feature type="transmembrane region" description="Helical" evidence="1">
    <location>
        <begin position="40"/>
        <end position="60"/>
    </location>
</feature>
<gene>
    <name evidence="2" type="ORF">DES52_10886</name>
</gene>
<feature type="transmembrane region" description="Helical" evidence="1">
    <location>
        <begin position="166"/>
        <end position="187"/>
    </location>
</feature>
<feature type="transmembrane region" description="Helical" evidence="1">
    <location>
        <begin position="72"/>
        <end position="90"/>
    </location>
</feature>
<reference evidence="2 3" key="1">
    <citation type="submission" date="2018-06" db="EMBL/GenBank/DDBJ databases">
        <title>Genomic Encyclopedia of Type Strains, Phase IV (KMG-IV): sequencing the most valuable type-strain genomes for metagenomic binning, comparative biology and taxonomic classification.</title>
        <authorList>
            <person name="Goeker M."/>
        </authorList>
    </citation>
    <scope>NUCLEOTIDE SEQUENCE [LARGE SCALE GENOMIC DNA]</scope>
    <source>
        <strain evidence="2 3">DSM 18048</strain>
    </source>
</reference>
<feature type="transmembrane region" description="Helical" evidence="1">
    <location>
        <begin position="133"/>
        <end position="154"/>
    </location>
</feature>
<dbReference type="OrthoDB" id="67057at2"/>
<dbReference type="EMBL" id="QJSX01000008">
    <property type="protein sequence ID" value="PYE53557.1"/>
    <property type="molecule type" value="Genomic_DNA"/>
</dbReference>
<keyword evidence="1" id="KW-0812">Transmembrane</keyword>
<evidence type="ECO:0008006" key="4">
    <source>
        <dbReference type="Google" id="ProtNLM"/>
    </source>
</evidence>
<sequence length="188" mass="20060">MTQPLKASLGTMMQQSAYVLARPSVDSFERFERSGGAPQAFTYVAVVALVAGVFALLFNLGNAPFWAFLERSLVLVAGFATFAGVAYAFGRTQGGTGTFNEVAYTLSLSYVPIALLVTAGTIVLTIIPILGWVLIPVWLLLGWVAQAFYAYVGLQGSLNLRGSSNVVIVMAVSALAAWFVQLIVGWIL</sequence>
<protein>
    <recommendedName>
        <fullName evidence="4">Yip1-like protein</fullName>
    </recommendedName>
</protein>
<evidence type="ECO:0000313" key="3">
    <source>
        <dbReference type="Proteomes" id="UP000248326"/>
    </source>
</evidence>
<keyword evidence="1" id="KW-1133">Transmembrane helix</keyword>
<dbReference type="AlphaFoldDB" id="A0A318S783"/>
<proteinExistence type="predicted"/>
<evidence type="ECO:0000313" key="2">
    <source>
        <dbReference type="EMBL" id="PYE53557.1"/>
    </source>
</evidence>
<organism evidence="2 3">
    <name type="scientific">Deinococcus yavapaiensis KR-236</name>
    <dbReference type="NCBI Taxonomy" id="694435"/>
    <lineage>
        <taxon>Bacteria</taxon>
        <taxon>Thermotogati</taxon>
        <taxon>Deinococcota</taxon>
        <taxon>Deinococci</taxon>
        <taxon>Deinococcales</taxon>
        <taxon>Deinococcaceae</taxon>
        <taxon>Deinococcus</taxon>
    </lineage>
</organism>
<evidence type="ECO:0000256" key="1">
    <source>
        <dbReference type="SAM" id="Phobius"/>
    </source>
</evidence>